<sequence>MNVLLCATCGTRLTEPVRRLDEMPPCPDRDGFADADKPRPGPASVPRGAYAVGLAPHADATRLVPDAVRVEAVA</sequence>
<reference evidence="2" key="1">
    <citation type="submission" date="2022-10" db="EMBL/GenBank/DDBJ databases">
        <title>The complete genomes of actinobacterial strains from the NBC collection.</title>
        <authorList>
            <person name="Joergensen T.S."/>
            <person name="Alvarez Arevalo M."/>
            <person name="Sterndorff E.B."/>
            <person name="Faurdal D."/>
            <person name="Vuksanovic O."/>
            <person name="Mourched A.-S."/>
            <person name="Charusanti P."/>
            <person name="Shaw S."/>
            <person name="Blin K."/>
            <person name="Weber T."/>
        </authorList>
    </citation>
    <scope>NUCLEOTIDE SEQUENCE</scope>
    <source>
        <strain evidence="2">NBC 00180</strain>
    </source>
</reference>
<gene>
    <name evidence="2" type="ORF">OG477_10825</name>
</gene>
<proteinExistence type="predicted"/>
<feature type="region of interest" description="Disordered" evidence="1">
    <location>
        <begin position="20"/>
        <end position="47"/>
    </location>
</feature>
<dbReference type="AlphaFoldDB" id="A0AAU1HT99"/>
<protein>
    <recommendedName>
        <fullName evidence="3">Threonine synthase</fullName>
    </recommendedName>
</protein>
<evidence type="ECO:0000256" key="1">
    <source>
        <dbReference type="SAM" id="MobiDB-lite"/>
    </source>
</evidence>
<feature type="compositionally biased region" description="Basic and acidic residues" evidence="1">
    <location>
        <begin position="20"/>
        <end position="39"/>
    </location>
</feature>
<evidence type="ECO:0008006" key="3">
    <source>
        <dbReference type="Google" id="ProtNLM"/>
    </source>
</evidence>
<evidence type="ECO:0000313" key="2">
    <source>
        <dbReference type="EMBL" id="WTP85827.1"/>
    </source>
</evidence>
<organism evidence="2">
    <name type="scientific">Streptomyces sp. NBC_00180</name>
    <dbReference type="NCBI Taxonomy" id="2903632"/>
    <lineage>
        <taxon>Bacteria</taxon>
        <taxon>Bacillati</taxon>
        <taxon>Actinomycetota</taxon>
        <taxon>Actinomycetes</taxon>
        <taxon>Kitasatosporales</taxon>
        <taxon>Streptomycetaceae</taxon>
        <taxon>Streptomyces</taxon>
    </lineage>
</organism>
<name>A0AAU1HT99_9ACTN</name>
<accession>A0AAU1HT99</accession>
<dbReference type="EMBL" id="CP108140">
    <property type="protein sequence ID" value="WTP85827.1"/>
    <property type="molecule type" value="Genomic_DNA"/>
</dbReference>